<keyword evidence="7 11" id="KW-1133">Transmembrane helix</keyword>
<feature type="domain" description="Neurotransmitter-gated ion-channel transmembrane" evidence="13">
    <location>
        <begin position="242"/>
        <end position="334"/>
    </location>
</feature>
<dbReference type="PROSITE" id="PS51257">
    <property type="entry name" value="PROKAR_LIPOPROTEIN"/>
    <property type="match status" value="1"/>
</dbReference>
<evidence type="ECO:0000256" key="4">
    <source>
        <dbReference type="ARBA" id="ARBA00022475"/>
    </source>
</evidence>
<accession>A0A9W9ZMZ1</accession>
<name>A0A9W9ZMZ1_9CNID</name>
<evidence type="ECO:0000313" key="14">
    <source>
        <dbReference type="EMBL" id="KAJ7383884.1"/>
    </source>
</evidence>
<proteinExistence type="inferred from homology"/>
<dbReference type="PRINTS" id="PR00253">
    <property type="entry name" value="GABAARECEPTR"/>
</dbReference>
<feature type="transmembrane region" description="Helical" evidence="11">
    <location>
        <begin position="235"/>
        <end position="257"/>
    </location>
</feature>
<evidence type="ECO:0000256" key="3">
    <source>
        <dbReference type="ARBA" id="ARBA00022448"/>
    </source>
</evidence>
<evidence type="ECO:0000256" key="8">
    <source>
        <dbReference type="ARBA" id="ARBA00023065"/>
    </source>
</evidence>
<dbReference type="GO" id="GO:0005230">
    <property type="term" value="F:extracellular ligand-gated monoatomic ion channel activity"/>
    <property type="evidence" value="ECO:0007669"/>
    <property type="project" value="InterPro"/>
</dbReference>
<keyword evidence="14" id="KW-0675">Receptor</keyword>
<dbReference type="FunFam" id="2.70.170.10:FF:000045">
    <property type="entry name" value="Predicted protein"/>
    <property type="match status" value="2"/>
</dbReference>
<dbReference type="InterPro" id="IPR006028">
    <property type="entry name" value="GABAA/Glycine_rcpt"/>
</dbReference>
<dbReference type="SUPFAM" id="SSF63712">
    <property type="entry name" value="Nicotinic receptor ligand binding domain-like"/>
    <property type="match status" value="2"/>
</dbReference>
<dbReference type="InterPro" id="IPR038050">
    <property type="entry name" value="Neuro_actylchol_rec"/>
</dbReference>
<feature type="domain" description="Neurotransmitter-gated ion-channel transmembrane" evidence="13">
    <location>
        <begin position="676"/>
        <end position="782"/>
    </location>
</feature>
<dbReference type="InterPro" id="IPR006029">
    <property type="entry name" value="Neurotrans-gated_channel_TM"/>
</dbReference>
<dbReference type="Gene3D" id="1.20.58.390">
    <property type="entry name" value="Neurotransmitter-gated ion-channel transmembrane domain"/>
    <property type="match status" value="2"/>
</dbReference>
<dbReference type="CDD" id="cd18990">
    <property type="entry name" value="LGIC_ECD_GABAAR"/>
    <property type="match status" value="2"/>
</dbReference>
<dbReference type="EMBL" id="MU825893">
    <property type="protein sequence ID" value="KAJ7383884.1"/>
    <property type="molecule type" value="Genomic_DNA"/>
</dbReference>
<dbReference type="AlphaFoldDB" id="A0A9W9ZMZ1"/>
<feature type="transmembrane region" description="Helical" evidence="11">
    <location>
        <begin position="300"/>
        <end position="323"/>
    </location>
</feature>
<evidence type="ECO:0000313" key="15">
    <source>
        <dbReference type="Proteomes" id="UP001163046"/>
    </source>
</evidence>
<dbReference type="Pfam" id="PF02932">
    <property type="entry name" value="Neur_chan_memb"/>
    <property type="match status" value="2"/>
</dbReference>
<evidence type="ECO:0000256" key="5">
    <source>
        <dbReference type="ARBA" id="ARBA00022692"/>
    </source>
</evidence>
<dbReference type="InterPro" id="IPR006202">
    <property type="entry name" value="Neur_chan_lig-bd"/>
</dbReference>
<dbReference type="InterPro" id="IPR006201">
    <property type="entry name" value="Neur_channel"/>
</dbReference>
<evidence type="ECO:0000256" key="1">
    <source>
        <dbReference type="ARBA" id="ARBA00004141"/>
    </source>
</evidence>
<keyword evidence="6" id="KW-0732">Signal</keyword>
<dbReference type="PRINTS" id="PR00252">
    <property type="entry name" value="NRIONCHANNEL"/>
</dbReference>
<keyword evidence="15" id="KW-1185">Reference proteome</keyword>
<keyword evidence="8 11" id="KW-0406">Ion transport</keyword>
<evidence type="ECO:0000256" key="9">
    <source>
        <dbReference type="ARBA" id="ARBA00023136"/>
    </source>
</evidence>
<protein>
    <submittedName>
        <fullName evidence="14">Gamma-aminobutyric acid receptor subunit alpha-4</fullName>
    </submittedName>
</protein>
<feature type="transmembrane region" description="Helical" evidence="11">
    <location>
        <begin position="269"/>
        <end position="288"/>
    </location>
</feature>
<evidence type="ECO:0000259" key="12">
    <source>
        <dbReference type="Pfam" id="PF02931"/>
    </source>
</evidence>
<comment type="caution">
    <text evidence="11">Lacks conserved residue(s) required for the propagation of feature annotation.</text>
</comment>
<reference evidence="14" key="1">
    <citation type="submission" date="2023-01" db="EMBL/GenBank/DDBJ databases">
        <title>Genome assembly of the deep-sea coral Lophelia pertusa.</title>
        <authorList>
            <person name="Herrera S."/>
            <person name="Cordes E."/>
        </authorList>
    </citation>
    <scope>NUCLEOTIDE SEQUENCE</scope>
    <source>
        <strain evidence="14">USNM1676648</strain>
        <tissue evidence="14">Polyp</tissue>
    </source>
</reference>
<dbReference type="OrthoDB" id="5986331at2759"/>
<feature type="domain" description="Neurotransmitter-gated ion-channel ligand-binding" evidence="12">
    <location>
        <begin position="32"/>
        <end position="234"/>
    </location>
</feature>
<sequence>MKHFLGQRLIFKTTIFFTLLLTACPGLTVGGVISKLFSNYDEAFRPNYENGKPTVVVCTLTVESFGNIEEANMEYRVYAYFHQQWKDSRLKGKLNRTLTIKRGDIGNVWVPDPYCYNARESNMMMPDEETHTNLKITPSGDILYSRGLSLLASCIMDLRDFPLDSQKCSLKFGSYGHTTEDIIFMWKPGETDVAVGHKDLAQFVYTGSKLESGVDVFASGNFSTMTVTFSFERRIGYYLIQVYCPDIFVVILSWIVFWMDKDDMGNRMALGITTILTIMFLLGSLNGNMPKVSYPKALDWYLLVSFSFVFLSLLECTVVFLFVKSSKKEEEQIKYKKHDIPLTTRIFSSLKCPTGSKDDNKTPSDDNYNGIADNDLEMVCHATKAHKTVVDDGSIQSSKSIKKKRMEKIADNIDRASRVLFPLLCYFFAYSAKMKVISTQRILFQSSFLIILLSIFPGLISGNNDMISKLFSGYDKATRPDFEKGKPTTISSSIYVESFGNIEEANMEYKVYSYFRQLWKDSRLSGKINSTFTIKGGEIDNIWVPDPFCYNARETNMVMPNEEIHNFVHIQPSGDIIYSKGVNLLASCVMDLKHFPLDSQECSLTFGSYAYSTRDIIFQWIPGETEVAVGNTEMAQFEYKGSKLSSKVDVFSVGNFSTITVTFSFERRIGYFLIQVYFPNIFVVTLSWIVFWMEKEDIGNRMALGITTILTIMFLLGSLNGNLPKVSYPKALDWYLLVSFSFVFLSLIECMVVYVFAASANKDKEQIKYEKDERPFSKRLQSSIKHVIGSKSDVNSLSANGNTQGIANMGSDDDLEMVYRATKANKTVMDDGPLDQSAETKRCPR</sequence>
<keyword evidence="9 11" id="KW-0472">Membrane</keyword>
<dbReference type="PANTHER" id="PTHR18945">
    <property type="entry name" value="NEUROTRANSMITTER GATED ION CHANNEL"/>
    <property type="match status" value="1"/>
</dbReference>
<dbReference type="PROSITE" id="PS00236">
    <property type="entry name" value="NEUROTR_ION_CHANNEL"/>
    <property type="match status" value="2"/>
</dbReference>
<dbReference type="InterPro" id="IPR036734">
    <property type="entry name" value="Neur_chan_lig-bd_sf"/>
</dbReference>
<dbReference type="FunFam" id="1.20.58.390:FF:000137">
    <property type="entry name" value="Predicted protein"/>
    <property type="match status" value="2"/>
</dbReference>
<dbReference type="InterPro" id="IPR018000">
    <property type="entry name" value="Neurotransmitter_ion_chnl_CS"/>
</dbReference>
<keyword evidence="4" id="KW-1003">Cell membrane</keyword>
<keyword evidence="3 11" id="KW-0813">Transport</keyword>
<evidence type="ECO:0000256" key="11">
    <source>
        <dbReference type="RuleBase" id="RU000687"/>
    </source>
</evidence>
<dbReference type="CDD" id="cd19049">
    <property type="entry name" value="LGIC_TM_anion"/>
    <property type="match status" value="2"/>
</dbReference>
<evidence type="ECO:0000259" key="13">
    <source>
        <dbReference type="Pfam" id="PF02932"/>
    </source>
</evidence>
<dbReference type="NCBIfam" id="TIGR00860">
    <property type="entry name" value="LIC"/>
    <property type="match status" value="2"/>
</dbReference>
<feature type="transmembrane region" description="Helical" evidence="11">
    <location>
        <begin position="703"/>
        <end position="722"/>
    </location>
</feature>
<evidence type="ECO:0000256" key="10">
    <source>
        <dbReference type="ARBA" id="ARBA00023303"/>
    </source>
</evidence>
<comment type="caution">
    <text evidence="14">The sequence shown here is derived from an EMBL/GenBank/DDBJ whole genome shotgun (WGS) entry which is preliminary data.</text>
</comment>
<feature type="domain" description="Neurotransmitter-gated ion-channel ligand-binding" evidence="12">
    <location>
        <begin position="465"/>
        <end position="668"/>
    </location>
</feature>
<feature type="transmembrane region" description="Helical" evidence="11">
    <location>
        <begin position="671"/>
        <end position="691"/>
    </location>
</feature>
<evidence type="ECO:0000256" key="7">
    <source>
        <dbReference type="ARBA" id="ARBA00022989"/>
    </source>
</evidence>
<evidence type="ECO:0000256" key="6">
    <source>
        <dbReference type="ARBA" id="ARBA00022729"/>
    </source>
</evidence>
<dbReference type="GO" id="GO:0005886">
    <property type="term" value="C:plasma membrane"/>
    <property type="evidence" value="ECO:0007669"/>
    <property type="project" value="UniProtKB-SubCell"/>
</dbReference>
<gene>
    <name evidence="14" type="primary">GABRA4_6</name>
    <name evidence="14" type="ORF">OS493_025208</name>
</gene>
<dbReference type="SUPFAM" id="SSF90112">
    <property type="entry name" value="Neurotransmitter-gated ion-channel transmembrane pore"/>
    <property type="match status" value="2"/>
</dbReference>
<organism evidence="14 15">
    <name type="scientific">Desmophyllum pertusum</name>
    <dbReference type="NCBI Taxonomy" id="174260"/>
    <lineage>
        <taxon>Eukaryota</taxon>
        <taxon>Metazoa</taxon>
        <taxon>Cnidaria</taxon>
        <taxon>Anthozoa</taxon>
        <taxon>Hexacorallia</taxon>
        <taxon>Scleractinia</taxon>
        <taxon>Caryophylliina</taxon>
        <taxon>Caryophylliidae</taxon>
        <taxon>Desmophyllum</taxon>
    </lineage>
</organism>
<comment type="similarity">
    <text evidence="11">Belongs to the ligand-gated ion channel (TC 1.A.9) family.</text>
</comment>
<dbReference type="Pfam" id="PF02931">
    <property type="entry name" value="Neur_chan_LBD"/>
    <property type="match status" value="2"/>
</dbReference>
<feature type="transmembrane region" description="Helical" evidence="11">
    <location>
        <begin position="734"/>
        <end position="757"/>
    </location>
</feature>
<dbReference type="InterPro" id="IPR036719">
    <property type="entry name" value="Neuro-gated_channel_TM_sf"/>
</dbReference>
<dbReference type="GO" id="GO:0004888">
    <property type="term" value="F:transmembrane signaling receptor activity"/>
    <property type="evidence" value="ECO:0007669"/>
    <property type="project" value="InterPro"/>
</dbReference>
<dbReference type="Gene3D" id="2.70.170.10">
    <property type="entry name" value="Neurotransmitter-gated ion-channel ligand-binding domain"/>
    <property type="match status" value="2"/>
</dbReference>
<keyword evidence="10 11" id="KW-0407">Ion channel</keyword>
<evidence type="ECO:0000256" key="2">
    <source>
        <dbReference type="ARBA" id="ARBA00004236"/>
    </source>
</evidence>
<comment type="subcellular location">
    <subcellularLocation>
        <location evidence="2">Cell membrane</location>
    </subcellularLocation>
    <subcellularLocation>
        <location evidence="1">Membrane</location>
        <topology evidence="1">Multi-pass membrane protein</topology>
    </subcellularLocation>
</comment>
<dbReference type="Proteomes" id="UP001163046">
    <property type="component" value="Unassembled WGS sequence"/>
</dbReference>
<keyword evidence="5 11" id="KW-0812">Transmembrane</keyword>